<dbReference type="Proteomes" id="UP000007755">
    <property type="component" value="Unassembled WGS sequence"/>
</dbReference>
<feature type="compositionally biased region" description="Basic and acidic residues" evidence="1">
    <location>
        <begin position="1"/>
        <end position="24"/>
    </location>
</feature>
<organism evidence="3">
    <name type="scientific">Acromyrmex echinatior</name>
    <name type="common">Panamanian leafcutter ant</name>
    <name type="synonym">Acromyrmex octospinosus echinatior</name>
    <dbReference type="NCBI Taxonomy" id="103372"/>
    <lineage>
        <taxon>Eukaryota</taxon>
        <taxon>Metazoa</taxon>
        <taxon>Ecdysozoa</taxon>
        <taxon>Arthropoda</taxon>
        <taxon>Hexapoda</taxon>
        <taxon>Insecta</taxon>
        <taxon>Pterygota</taxon>
        <taxon>Neoptera</taxon>
        <taxon>Endopterygota</taxon>
        <taxon>Hymenoptera</taxon>
        <taxon>Apocrita</taxon>
        <taxon>Aculeata</taxon>
        <taxon>Formicoidea</taxon>
        <taxon>Formicidae</taxon>
        <taxon>Myrmicinae</taxon>
        <taxon>Acromyrmex</taxon>
    </lineage>
</organism>
<reference evidence="2" key="1">
    <citation type="submission" date="2011-02" db="EMBL/GenBank/DDBJ databases">
        <title>The genome of the leaf-cutting ant Acromyrmex echinatior suggests key adaptations to social evolution and fungus farming.</title>
        <authorList>
            <person name="Nygaard S."/>
            <person name="Zhang G."/>
        </authorList>
    </citation>
    <scope>NUCLEOTIDE SEQUENCE</scope>
</reference>
<name>F4WZR2_ACREC</name>
<sequence length="141" mass="16325">MREFFGERERERKRKIDNETEKEQQAVLPVHDADAAGLYESLRVQEQRPATEQMSAEEARGQIDPPRRRSVGRGEPAEGTTAKEDAPVHLRPTRPMVVDLADRRMRHFRKPFTSNFRCNKIPPTSKQSDVTTPFEKENLIL</sequence>
<dbReference type="InParanoid" id="F4WZR2"/>
<evidence type="ECO:0000313" key="3">
    <source>
        <dbReference type="Proteomes" id="UP000007755"/>
    </source>
</evidence>
<evidence type="ECO:0000256" key="1">
    <source>
        <dbReference type="SAM" id="MobiDB-lite"/>
    </source>
</evidence>
<accession>F4WZR2</accession>
<dbReference type="EMBL" id="GL888480">
    <property type="protein sequence ID" value="EGI60337.1"/>
    <property type="molecule type" value="Genomic_DNA"/>
</dbReference>
<proteinExistence type="predicted"/>
<feature type="region of interest" description="Disordered" evidence="1">
    <location>
        <begin position="118"/>
        <end position="141"/>
    </location>
</feature>
<feature type="compositionally biased region" description="Polar residues" evidence="1">
    <location>
        <begin position="118"/>
        <end position="131"/>
    </location>
</feature>
<gene>
    <name evidence="2" type="ORF">G5I_11520</name>
</gene>
<keyword evidence="3" id="KW-1185">Reference proteome</keyword>
<feature type="region of interest" description="Disordered" evidence="1">
    <location>
        <begin position="1"/>
        <end position="95"/>
    </location>
</feature>
<evidence type="ECO:0000313" key="2">
    <source>
        <dbReference type="EMBL" id="EGI60337.1"/>
    </source>
</evidence>
<dbReference type="AlphaFoldDB" id="F4WZR2"/>
<protein>
    <submittedName>
        <fullName evidence="2">Uncharacterized protein</fullName>
    </submittedName>
</protein>
<feature type="compositionally biased region" description="Basic and acidic residues" evidence="1">
    <location>
        <begin position="57"/>
        <end position="67"/>
    </location>
</feature>